<feature type="domain" description="tRNA(Ile)-lysidine/2-thiocytidine synthase N-terminal" evidence="1">
    <location>
        <begin position="1"/>
        <end position="45"/>
    </location>
</feature>
<keyword evidence="3" id="KW-1185">Reference proteome</keyword>
<dbReference type="AlphaFoldDB" id="A0A3B0PMU0"/>
<evidence type="ECO:0000313" key="3">
    <source>
        <dbReference type="Proteomes" id="UP000257559"/>
    </source>
</evidence>
<dbReference type="Proteomes" id="UP000257559">
    <property type="component" value="Chromosome"/>
</dbReference>
<sequence>MNINRPLINKYFKKTIVKKCINLGIPFHVDYTNDTDKYFRNKIRLENNKLLKFTKLMYFIKFKLINLFNKVKWSFVNRNYKKW</sequence>
<evidence type="ECO:0000313" key="2">
    <source>
        <dbReference type="EMBL" id="SYV97969.1"/>
    </source>
</evidence>
<dbReference type="SUPFAM" id="SSF52402">
    <property type="entry name" value="Adenine nucleotide alpha hydrolases-like"/>
    <property type="match status" value="1"/>
</dbReference>
<feature type="non-terminal residue" evidence="2">
    <location>
        <position position="83"/>
    </location>
</feature>
<gene>
    <name evidence="2" type="ORF">NCTC10132_01341</name>
</gene>
<evidence type="ECO:0000259" key="1">
    <source>
        <dbReference type="Pfam" id="PF01171"/>
    </source>
</evidence>
<dbReference type="InterPro" id="IPR011063">
    <property type="entry name" value="TilS/TtcA_N"/>
</dbReference>
<dbReference type="EMBL" id="LS991951">
    <property type="protein sequence ID" value="SYV97969.1"/>
    <property type="molecule type" value="Genomic_DNA"/>
</dbReference>
<organism evidence="2 3">
    <name type="scientific">Mycoplasmopsis edwardii</name>
    <dbReference type="NCBI Taxonomy" id="53558"/>
    <lineage>
        <taxon>Bacteria</taxon>
        <taxon>Bacillati</taxon>
        <taxon>Mycoplasmatota</taxon>
        <taxon>Mycoplasmoidales</taxon>
        <taxon>Metamycoplasmataceae</taxon>
        <taxon>Mycoplasmopsis</taxon>
    </lineage>
</organism>
<name>A0A3B0PMU0_9BACT</name>
<protein>
    <submittedName>
        <fullName evidence="2">tRNA(Ile)-lysidine synthetase</fullName>
    </submittedName>
</protein>
<reference evidence="3" key="1">
    <citation type="submission" date="2018-06" db="EMBL/GenBank/DDBJ databases">
        <authorList>
            <consortium name="Pathogen Informatics"/>
        </authorList>
    </citation>
    <scope>NUCLEOTIDE SEQUENCE [LARGE SCALE GENOMIC DNA]</scope>
    <source>
        <strain evidence="3">NCTC10132</strain>
    </source>
</reference>
<proteinExistence type="predicted"/>
<dbReference type="KEGG" id="medw:NCTC10132_01341"/>
<dbReference type="Gene3D" id="1.10.10.1360">
    <property type="entry name" value="tRNA (Ile)-lysidine synthase"/>
    <property type="match status" value="1"/>
</dbReference>
<accession>A0A3B0PMU0</accession>
<dbReference type="Pfam" id="PF01171">
    <property type="entry name" value="ATP_bind_3"/>
    <property type="match status" value="1"/>
</dbReference>